<evidence type="ECO:0000313" key="2">
    <source>
        <dbReference type="Proteomes" id="UP000294299"/>
    </source>
</evidence>
<dbReference type="EMBL" id="LR216287">
    <property type="protein sequence ID" value="VFJ12967.1"/>
    <property type="molecule type" value="Genomic_DNA"/>
</dbReference>
<protein>
    <submittedName>
        <fullName evidence="1">Uncharacterized protein</fullName>
    </submittedName>
</protein>
<evidence type="ECO:0000313" key="1">
    <source>
        <dbReference type="EMBL" id="VFJ12967.1"/>
    </source>
</evidence>
<keyword evidence="2" id="KW-1185">Reference proteome</keyword>
<reference evidence="1 2" key="1">
    <citation type="submission" date="2019-02" db="EMBL/GenBank/DDBJ databases">
        <authorList>
            <person name="Lehtovirta-Morley E L."/>
        </authorList>
    </citation>
    <scope>NUCLEOTIDE SEQUENCE [LARGE SCALE GENOMIC DNA]</scope>
    <source>
        <strain evidence="1">NFRAN1</strain>
    </source>
</reference>
<gene>
    <name evidence="1" type="ORF">NFRAN_0645</name>
</gene>
<dbReference type="Proteomes" id="UP000294299">
    <property type="component" value="Chromosome NFRAN"/>
</dbReference>
<name>A0A484I9R3_9ARCH</name>
<dbReference type="AlphaFoldDB" id="A0A484I9R3"/>
<organism evidence="1 2">
    <name type="scientific">Candidatus Nitrosocosmicus franklandianus</name>
    <dbReference type="NCBI Taxonomy" id="1798806"/>
    <lineage>
        <taxon>Archaea</taxon>
        <taxon>Nitrososphaerota</taxon>
        <taxon>Nitrososphaeria</taxon>
        <taxon>Nitrososphaerales</taxon>
        <taxon>Nitrososphaeraceae</taxon>
        <taxon>Candidatus Nitrosocosmicus</taxon>
    </lineage>
</organism>
<sequence>MNSLLDNQAYKKDILQRYILPYVYLIRCFLTQNNFPLKSWHIENMERTVIKYVKGLPSDASKWEIRKHKKYGKLSNIIRNINYDMKHGVTIDQVIEVFFKIRHEPNYYDLQNNLDAMNRLGDLERHWKETF</sequence>
<dbReference type="KEGG" id="nfn:NFRAN_0645"/>
<proteinExistence type="predicted"/>
<accession>A0A484I9R3</accession>